<feature type="transmembrane region" description="Helical" evidence="1">
    <location>
        <begin position="120"/>
        <end position="138"/>
    </location>
</feature>
<proteinExistence type="predicted"/>
<name>A0A133S6R7_9FIRM</name>
<keyword evidence="1" id="KW-1133">Transmembrane helix</keyword>
<feature type="transmembrane region" description="Helical" evidence="1">
    <location>
        <begin position="264"/>
        <end position="287"/>
    </location>
</feature>
<gene>
    <name evidence="2" type="ORF">HMPREF3233_00387</name>
</gene>
<dbReference type="Pfam" id="PF05656">
    <property type="entry name" value="DUF805"/>
    <property type="match status" value="2"/>
</dbReference>
<reference evidence="2 3" key="1">
    <citation type="submission" date="2016-01" db="EMBL/GenBank/DDBJ databases">
        <authorList>
            <person name="Oliw E.H."/>
        </authorList>
    </citation>
    <scope>NUCLEOTIDE SEQUENCE [LARGE SCALE GENOMIC DNA]</scope>
    <source>
        <strain evidence="2 3">CMW7756B</strain>
    </source>
</reference>
<dbReference type="InterPro" id="IPR008523">
    <property type="entry name" value="DUF805"/>
</dbReference>
<feature type="transmembrane region" description="Helical" evidence="1">
    <location>
        <begin position="26"/>
        <end position="45"/>
    </location>
</feature>
<evidence type="ECO:0008006" key="4">
    <source>
        <dbReference type="Google" id="ProtNLM"/>
    </source>
</evidence>
<sequence length="301" mass="35306">MISEEIQLIKQNIYDLLHNTRINKKAYLIILIGLFFTYFVGNAIINTLSIQLIEMYYLRYIFKLIGVCLVIELSRRRLHDFGLSGKWLYLWLIISWSIYGYYMYDLFVLDGLNIVFFEEILLREVVIIFIPTMFLYLLPSNHSNNRYGNSSVQLISPTKSVGYLNNKITLENKNGLLEYMRDIYIHQSFCLKGRAKRVEAYFGIGSFGMIISLIVNFISILFMIKAETGIEILTPISIGIFYVLYFYAILSILTLCIRRLHDSLYSGLWVILLLVPYLNIFIIYRIFVKSSWDINSLRDIS</sequence>
<dbReference type="PATRIC" id="fig|39777.7.peg.377"/>
<dbReference type="RefSeq" id="WP_060807189.1">
    <property type="nucleotide sequence ID" value="NZ_KQ958054.1"/>
</dbReference>
<evidence type="ECO:0000313" key="3">
    <source>
        <dbReference type="Proteomes" id="UP000070226"/>
    </source>
</evidence>
<keyword evidence="1" id="KW-0472">Membrane</keyword>
<dbReference type="PANTHER" id="PTHR34980">
    <property type="entry name" value="INNER MEMBRANE PROTEIN-RELATED-RELATED"/>
    <property type="match status" value="1"/>
</dbReference>
<evidence type="ECO:0000256" key="1">
    <source>
        <dbReference type="SAM" id="Phobius"/>
    </source>
</evidence>
<feature type="transmembrane region" description="Helical" evidence="1">
    <location>
        <begin position="57"/>
        <end position="75"/>
    </location>
</feature>
<dbReference type="PANTHER" id="PTHR34980:SF2">
    <property type="entry name" value="INNER MEMBRANE PROTEIN YHAH-RELATED"/>
    <property type="match status" value="1"/>
</dbReference>
<feature type="transmembrane region" description="Helical" evidence="1">
    <location>
        <begin position="87"/>
        <end position="104"/>
    </location>
</feature>
<organism evidence="2">
    <name type="scientific">Veillonella atypica</name>
    <dbReference type="NCBI Taxonomy" id="39777"/>
    <lineage>
        <taxon>Bacteria</taxon>
        <taxon>Bacillati</taxon>
        <taxon>Bacillota</taxon>
        <taxon>Negativicutes</taxon>
        <taxon>Veillonellales</taxon>
        <taxon>Veillonellaceae</taxon>
        <taxon>Veillonella</taxon>
    </lineage>
</organism>
<evidence type="ECO:0000313" key="2">
    <source>
        <dbReference type="EMBL" id="KXA65386.1"/>
    </source>
</evidence>
<comment type="caution">
    <text evidence="2">The sequence shown here is derived from an EMBL/GenBank/DDBJ whole genome shotgun (WGS) entry which is preliminary data.</text>
</comment>
<dbReference type="GO" id="GO:0005886">
    <property type="term" value="C:plasma membrane"/>
    <property type="evidence" value="ECO:0007669"/>
    <property type="project" value="TreeGrafter"/>
</dbReference>
<dbReference type="Proteomes" id="UP000070226">
    <property type="component" value="Unassembled WGS sequence"/>
</dbReference>
<keyword evidence="1" id="KW-0812">Transmembrane</keyword>
<feature type="transmembrane region" description="Helical" evidence="1">
    <location>
        <begin position="201"/>
        <end position="224"/>
    </location>
</feature>
<accession>A0A133S6R7</accession>
<protein>
    <recommendedName>
        <fullName evidence="4">DUF805 domain-containing protein</fullName>
    </recommendedName>
</protein>
<dbReference type="EMBL" id="LRQT01000006">
    <property type="protein sequence ID" value="KXA65386.1"/>
    <property type="molecule type" value="Genomic_DNA"/>
</dbReference>
<feature type="transmembrane region" description="Helical" evidence="1">
    <location>
        <begin position="236"/>
        <end position="257"/>
    </location>
</feature>
<dbReference type="AlphaFoldDB" id="A0A133S6R7"/>